<proteinExistence type="predicted"/>
<comment type="caution">
    <text evidence="1">The sequence shown here is derived from an EMBL/GenBank/DDBJ whole genome shotgun (WGS) entry which is preliminary data.</text>
</comment>
<evidence type="ECO:0000313" key="1">
    <source>
        <dbReference type="EMBL" id="NYD56162.1"/>
    </source>
</evidence>
<keyword evidence="2" id="KW-1185">Reference proteome</keyword>
<organism evidence="1 2">
    <name type="scientific">Nocardioides marinisabuli</name>
    <dbReference type="NCBI Taxonomy" id="419476"/>
    <lineage>
        <taxon>Bacteria</taxon>
        <taxon>Bacillati</taxon>
        <taxon>Actinomycetota</taxon>
        <taxon>Actinomycetes</taxon>
        <taxon>Propionibacteriales</taxon>
        <taxon>Nocardioidaceae</taxon>
        <taxon>Nocardioides</taxon>
    </lineage>
</organism>
<protein>
    <submittedName>
        <fullName evidence="1">Uncharacterized protein</fullName>
    </submittedName>
</protein>
<name>A0A7Y9EYA5_9ACTN</name>
<gene>
    <name evidence="1" type="ORF">BKA08_000400</name>
</gene>
<sequence>MPEMVGPLDEFPLHQAPLPVEWAATSDRNFYDRSYFNAHDRSGDCFLIMGLGYYPNLGTKDAFVLWRRGDTQTALHLGDPVDGDRLNMHVGPFRIEVPEPLHRLRVVLEETEGMALDLHWTGSFDAVQELPHVMRSGSRVTLDAQRFAQVGSWEGTMLVDGEEIVVSPDTWLGTRDRSWGIRPVGEAEPAGRPADPPFEGMWWTYVPMRFDDFSIVLLMQETPEGHRIFNDCSRIHRDGRIEQLGWPLVQVHYASGTRNATGATIRCTRPDGVEVLLEVEARLPTPLHLGGGYGGDGDWSHGLWKGEGFVERLSYDVTTPENAGKFMFGVVDYVGRSTCREEGRTSEGWGLFEHGAIGRHDRSGFADWFAVAP</sequence>
<evidence type="ECO:0000313" key="2">
    <source>
        <dbReference type="Proteomes" id="UP000516957"/>
    </source>
</evidence>
<accession>A0A7Y9EYA5</accession>
<dbReference type="AlphaFoldDB" id="A0A7Y9EYA5"/>
<dbReference type="EMBL" id="JACCBE010000001">
    <property type="protein sequence ID" value="NYD56162.1"/>
    <property type="molecule type" value="Genomic_DNA"/>
</dbReference>
<dbReference type="SUPFAM" id="SSF159245">
    <property type="entry name" value="AttH-like"/>
    <property type="match status" value="1"/>
</dbReference>
<reference evidence="1 2" key="1">
    <citation type="submission" date="2020-07" db="EMBL/GenBank/DDBJ databases">
        <title>Sequencing the genomes of 1000 actinobacteria strains.</title>
        <authorList>
            <person name="Klenk H.-P."/>
        </authorList>
    </citation>
    <scope>NUCLEOTIDE SEQUENCE [LARGE SCALE GENOMIC DNA]</scope>
    <source>
        <strain evidence="1 2">DSM 18965</strain>
    </source>
</reference>
<dbReference type="Proteomes" id="UP000516957">
    <property type="component" value="Unassembled WGS sequence"/>
</dbReference>